<dbReference type="Pfam" id="PF01244">
    <property type="entry name" value="Peptidase_M19"/>
    <property type="match status" value="1"/>
</dbReference>
<dbReference type="GO" id="GO:0006508">
    <property type="term" value="P:proteolysis"/>
    <property type="evidence" value="ECO:0007669"/>
    <property type="project" value="InterPro"/>
</dbReference>
<dbReference type="InterPro" id="IPR032466">
    <property type="entry name" value="Metal_Hydrolase"/>
</dbReference>
<dbReference type="PROSITE" id="PS51365">
    <property type="entry name" value="RENAL_DIPEPTIDASE_2"/>
    <property type="match status" value="1"/>
</dbReference>
<dbReference type="RefSeq" id="WP_025421704.1">
    <property type="nucleotide sequence ID" value="NZ_CP006569.1"/>
</dbReference>
<organism evidence="1 2">
    <name type="scientific">Sodalis praecaptivus</name>
    <dbReference type="NCBI Taxonomy" id="1239307"/>
    <lineage>
        <taxon>Bacteria</taxon>
        <taxon>Pseudomonadati</taxon>
        <taxon>Pseudomonadota</taxon>
        <taxon>Gammaproteobacteria</taxon>
        <taxon>Enterobacterales</taxon>
        <taxon>Bruguierivoracaceae</taxon>
        <taxon>Sodalis</taxon>
    </lineage>
</organism>
<dbReference type="CDD" id="cd01301">
    <property type="entry name" value="rDP_like"/>
    <property type="match status" value="1"/>
</dbReference>
<dbReference type="EMBL" id="CP006569">
    <property type="protein sequence ID" value="AHF76569.1"/>
    <property type="molecule type" value="Genomic_DNA"/>
</dbReference>
<keyword evidence="2" id="KW-1185">Reference proteome</keyword>
<name>W0HS14_9GAMM</name>
<evidence type="ECO:0000313" key="2">
    <source>
        <dbReference type="Proteomes" id="UP000019028"/>
    </source>
</evidence>
<proteinExistence type="predicted"/>
<sequence length="355" mass="38009">MTTSISPSLPMFDGHNDALLRLWLNGAGDPAAAFVQGTPDGHLDLPRCLRGGFAGGLFAAFVPPPSYLARHAPAQALPERSDDLPTPAESRAITLAQLAILRRIEVVSGARARLCRSVADIRRCMAQGTIAMVMHLEGADALDTSLSLLEEWHTAGLRSLGPVWNRRNAFGTGIQGRFPEPPAAGAGLTPAGKRLIQRCLQLRIMVDVSHMDATGFWQTAELGGAPLVATHSNAYALCPQPRNLTDAQLAAIRQSGGFVGVNFGTAFLRADGKRTPDTGVDEIVRHIDYLLHKVGEDGVGLGSDFDGVNVPGEMADVAGLPLLAQALARQGYDRALQEKIAYGNWLRVLERTWKC</sequence>
<dbReference type="PANTHER" id="PTHR10443">
    <property type="entry name" value="MICROSOMAL DIPEPTIDASE"/>
    <property type="match status" value="1"/>
</dbReference>
<dbReference type="KEGG" id="sod:Sant_1511"/>
<evidence type="ECO:0000313" key="1">
    <source>
        <dbReference type="EMBL" id="AHF76569.1"/>
    </source>
</evidence>
<dbReference type="HOGENOM" id="CLU_031404_2_1_6"/>
<dbReference type="PATRIC" id="fig|1239307.3.peg.1643"/>
<protein>
    <submittedName>
        <fullName evidence="1">Membrane dipeptidase</fullName>
    </submittedName>
</protein>
<dbReference type="AlphaFoldDB" id="W0HS14"/>
<dbReference type="GO" id="GO:0070573">
    <property type="term" value="F:metallodipeptidase activity"/>
    <property type="evidence" value="ECO:0007669"/>
    <property type="project" value="InterPro"/>
</dbReference>
<reference evidence="1 2" key="1">
    <citation type="journal article" date="2014" name="Genome Biol. Evol.">
        <title>Genome degeneration and adaptation in a nascent stage of symbiosis.</title>
        <authorList>
            <person name="Oakeson K.F."/>
            <person name="Gil R."/>
            <person name="Clayton A.L."/>
            <person name="Dunn D.M."/>
            <person name="von Niederhausern A.C."/>
            <person name="Hamil C."/>
            <person name="Aoyagi A."/>
            <person name="Duval B."/>
            <person name="Baca A."/>
            <person name="Silva F.J."/>
            <person name="Vallier A."/>
            <person name="Jackson D.G."/>
            <person name="Latorre A."/>
            <person name="Weiss R.B."/>
            <person name="Heddi A."/>
            <person name="Moya A."/>
            <person name="Dale C."/>
        </authorList>
    </citation>
    <scope>NUCLEOTIDE SEQUENCE [LARGE SCALE GENOMIC DNA]</scope>
    <source>
        <strain evidence="1 2">HS1</strain>
    </source>
</reference>
<dbReference type="OrthoDB" id="9804920at2"/>
<accession>W0HS14</accession>
<dbReference type="SUPFAM" id="SSF51556">
    <property type="entry name" value="Metallo-dependent hydrolases"/>
    <property type="match status" value="1"/>
</dbReference>
<dbReference type="Proteomes" id="UP000019028">
    <property type="component" value="Chromosome"/>
</dbReference>
<dbReference type="PANTHER" id="PTHR10443:SF12">
    <property type="entry name" value="DIPEPTIDASE"/>
    <property type="match status" value="1"/>
</dbReference>
<dbReference type="InterPro" id="IPR008257">
    <property type="entry name" value="Pept_M19"/>
</dbReference>
<gene>
    <name evidence="1" type="ORF">Sant_1511</name>
</gene>
<dbReference type="Gene3D" id="3.20.20.140">
    <property type="entry name" value="Metal-dependent hydrolases"/>
    <property type="match status" value="1"/>
</dbReference>